<dbReference type="PANTHER" id="PTHR43806:SF11">
    <property type="entry name" value="CEREVISIN-RELATED"/>
    <property type="match status" value="1"/>
</dbReference>
<dbReference type="PROSITE" id="PS00138">
    <property type="entry name" value="SUBTILASE_SER"/>
    <property type="match status" value="1"/>
</dbReference>
<dbReference type="InterPro" id="IPR015500">
    <property type="entry name" value="Peptidase_S8_subtilisin-rel"/>
</dbReference>
<keyword evidence="8" id="KW-1185">Reference proteome</keyword>
<protein>
    <submittedName>
        <fullName evidence="7">Peptidase S8/S53 subtilisin kexin sedolisin</fullName>
        <ecNumber evidence="7">3.4.21.-</ecNumber>
    </submittedName>
</protein>
<keyword evidence="2 5" id="KW-0645">Protease</keyword>
<evidence type="ECO:0000256" key="4">
    <source>
        <dbReference type="ARBA" id="ARBA00022825"/>
    </source>
</evidence>
<feature type="active site" description="Charge relay system" evidence="5">
    <location>
        <position position="141"/>
    </location>
</feature>
<dbReference type="RefSeq" id="XP_013899961.1">
    <property type="nucleotide sequence ID" value="XM_014044507.1"/>
</dbReference>
<feature type="active site" description="Charge relay system" evidence="5">
    <location>
        <position position="183"/>
    </location>
</feature>
<dbReference type="EMBL" id="KK101424">
    <property type="protein sequence ID" value="KIZ00942.1"/>
    <property type="molecule type" value="Genomic_DNA"/>
</dbReference>
<sequence>MAAGQPARFIVTYKVTRNAAGAQAATAGAAVVAAGGGPAAAEPAAAEHAVRLGAQDAVKASVAAAARGVAVAREFDQLPVNAVNVASAAALEALRGDPLVESVEPDRMNFPALLESLPLINQAAVAASGKQGSGCYVAVVDSGANYTHPDLGSCTSPGAPASCRVAYARDFAANDNQLDDMGHGTNVAATVSRLAPGAQILALDVFTFDGTNHYAWDSDILAAINWAVGAKTAGTYNVCAINLSLGSSSVSPTPCTGSSFESAFSSARAAGIAPVVAAGNGGSKTGIASPGCAPSAISVGAVYDSNTGGWTWGGGICTDYTSQADQVACFSQSGTYLTMLAPGVFISAGGYSMGGTSQAAPHVAGAAAVLKAAYPSATVAQIVAAMRAGGKPVLDSASGYTHTRLDLSAAVAVMNSGDFSPPTGSVQINGGAANSLSLDVTLSITGSDASGVSQMCVSNTAASLAACAPFQAFAASKAWRLAEGGNGARTVYVYLKDGQGNAMATAITAATTYTTDVTPPTGSVLINGGAANTSSLGVTLAISGSDAGGVASMCLSNAAVTAATCSPFEAFAASKAWTLATGADGVRTVYLFVRDTAGNTMSTAATASINYIAPDTAAPTISTFQINGGAVSTSTFNVTLALAASDASGVATMCLSNTAVTAAACSPFEAYATSKAWTLAAGADGARTVYLFLRDTAGNTMSTAATASINYIAPDTAPPTVSTFQINGGAVSTSSLNVTLAITASDPSGVATMCLSNAAVSAAACLPYETYAGSKAWTLAAGADGTRTVYLYLRDTLGNTMASAAQASIVISTTPSDSTPPTVSSFQINGGAASTTSLAIILMIAGSDASGVATMCLSNTAVSAAACPLYEAFASTKPWTLASGAGGSRTVRLYLRDAAGNTMATAATASITYVAPVIDTTPPTVSYFLINGGDAITTSLDVALAIAGSDASGVQSMCISNAPVSAGACTPYEAYTPSKAWTLAAGAGGARTVLLYLRDAAGNTMSTAATAVITYSTPSATDVDPPTGTLTINGGALSTNTLDVTLAIAGSDGAGGSGVPWMCISNTATCTTGFEAFAPTQAWTLAEGDGKKTVYIWLKDAAGNAMAAPATASILLATSTSALTINGGAAYTASRSVTLGISTQGATPKTRMCVTQTANSAASCSSWSGYNAAKKITLNQFPQGERTIRVFFKDATAQGDADALQPAVAMITYDTVAPSMSTADVRLKATPARDSIFISYYAGATDATSAVASFVLVGRQGASAPSKCSGSSLKKATSDRLANTYAVAARGAAGGSGTAGAAELVEAAFTGLRASASYGFRLCAIDSAGNVAAGVTVVTRTLA</sequence>
<dbReference type="Pfam" id="PF00082">
    <property type="entry name" value="Peptidase_S8"/>
    <property type="match status" value="1"/>
</dbReference>
<gene>
    <name evidence="7" type="ORF">MNEG_7020</name>
</gene>
<feature type="active site" description="Charge relay system" evidence="5">
    <location>
        <position position="357"/>
    </location>
</feature>
<evidence type="ECO:0000313" key="8">
    <source>
        <dbReference type="Proteomes" id="UP000054498"/>
    </source>
</evidence>
<evidence type="ECO:0000313" key="7">
    <source>
        <dbReference type="EMBL" id="KIZ00942.1"/>
    </source>
</evidence>
<dbReference type="GO" id="GO:0004252">
    <property type="term" value="F:serine-type endopeptidase activity"/>
    <property type="evidence" value="ECO:0007669"/>
    <property type="project" value="UniProtKB-UniRule"/>
</dbReference>
<dbReference type="GO" id="GO:0006508">
    <property type="term" value="P:proteolysis"/>
    <property type="evidence" value="ECO:0007669"/>
    <property type="project" value="UniProtKB-KW"/>
</dbReference>
<dbReference type="PROSITE" id="PS51892">
    <property type="entry name" value="SUBTILASE"/>
    <property type="match status" value="1"/>
</dbReference>
<dbReference type="SUPFAM" id="SSF52743">
    <property type="entry name" value="Subtilisin-like"/>
    <property type="match status" value="1"/>
</dbReference>
<dbReference type="InterPro" id="IPR023828">
    <property type="entry name" value="Peptidase_S8_Ser-AS"/>
</dbReference>
<dbReference type="InterPro" id="IPR036852">
    <property type="entry name" value="Peptidase_S8/S53_dom_sf"/>
</dbReference>
<name>A0A0D2MJZ8_9CHLO</name>
<organism evidence="7 8">
    <name type="scientific">Monoraphidium neglectum</name>
    <dbReference type="NCBI Taxonomy" id="145388"/>
    <lineage>
        <taxon>Eukaryota</taxon>
        <taxon>Viridiplantae</taxon>
        <taxon>Chlorophyta</taxon>
        <taxon>core chlorophytes</taxon>
        <taxon>Chlorophyceae</taxon>
        <taxon>CS clade</taxon>
        <taxon>Sphaeropleales</taxon>
        <taxon>Selenastraceae</taxon>
        <taxon>Monoraphidium</taxon>
    </lineage>
</organism>
<dbReference type="Proteomes" id="UP000054498">
    <property type="component" value="Unassembled WGS sequence"/>
</dbReference>
<dbReference type="GeneID" id="25739896"/>
<dbReference type="KEGG" id="mng:MNEG_7020"/>
<feature type="domain" description="Peptidase S8/S53" evidence="6">
    <location>
        <begin position="132"/>
        <end position="386"/>
    </location>
</feature>
<accession>A0A0D2MJZ8</accession>
<evidence type="ECO:0000259" key="6">
    <source>
        <dbReference type="Pfam" id="PF00082"/>
    </source>
</evidence>
<reference evidence="7 8" key="1">
    <citation type="journal article" date="2013" name="BMC Genomics">
        <title>Reconstruction of the lipid metabolism for the microalga Monoraphidium neglectum from its genome sequence reveals characteristics suitable for biofuel production.</title>
        <authorList>
            <person name="Bogen C."/>
            <person name="Al-Dilaimi A."/>
            <person name="Albersmeier A."/>
            <person name="Wichmann J."/>
            <person name="Grundmann M."/>
            <person name="Rupp O."/>
            <person name="Lauersen K.J."/>
            <person name="Blifernez-Klassen O."/>
            <person name="Kalinowski J."/>
            <person name="Goesmann A."/>
            <person name="Mussgnug J.H."/>
            <person name="Kruse O."/>
        </authorList>
    </citation>
    <scope>NUCLEOTIDE SEQUENCE [LARGE SCALE GENOMIC DNA]</scope>
    <source>
        <strain evidence="7 8">SAG 48.87</strain>
    </source>
</reference>
<evidence type="ECO:0000256" key="3">
    <source>
        <dbReference type="ARBA" id="ARBA00022801"/>
    </source>
</evidence>
<keyword evidence="4 5" id="KW-0720">Serine protease</keyword>
<dbReference type="InterPro" id="IPR000209">
    <property type="entry name" value="Peptidase_S8/S53_dom"/>
</dbReference>
<dbReference type="Gene3D" id="3.40.50.200">
    <property type="entry name" value="Peptidase S8/S53 domain"/>
    <property type="match status" value="1"/>
</dbReference>
<proteinExistence type="inferred from homology"/>
<dbReference type="InterPro" id="IPR050131">
    <property type="entry name" value="Peptidase_S8_subtilisin-like"/>
</dbReference>
<evidence type="ECO:0000256" key="5">
    <source>
        <dbReference type="PROSITE-ProRule" id="PRU01240"/>
    </source>
</evidence>
<evidence type="ECO:0000256" key="2">
    <source>
        <dbReference type="ARBA" id="ARBA00022670"/>
    </source>
</evidence>
<keyword evidence="3 5" id="KW-0378">Hydrolase</keyword>
<comment type="similarity">
    <text evidence="1 5">Belongs to the peptidase S8 family.</text>
</comment>
<dbReference type="PRINTS" id="PR00723">
    <property type="entry name" value="SUBTILISIN"/>
</dbReference>
<evidence type="ECO:0000256" key="1">
    <source>
        <dbReference type="ARBA" id="ARBA00011073"/>
    </source>
</evidence>
<dbReference type="EC" id="3.4.21.-" evidence="7"/>
<dbReference type="OrthoDB" id="10256524at2759"/>
<dbReference type="PANTHER" id="PTHR43806">
    <property type="entry name" value="PEPTIDASE S8"/>
    <property type="match status" value="1"/>
</dbReference>